<accession>A0A1D2N715</accession>
<dbReference type="SUPFAM" id="SSF50249">
    <property type="entry name" value="Nucleic acid-binding proteins"/>
    <property type="match status" value="1"/>
</dbReference>
<dbReference type="PANTHER" id="PTHR13447">
    <property type="entry name" value="MITOCHONDRIAL 28S RIBOSOMAL PROTEIN S28"/>
    <property type="match status" value="1"/>
</dbReference>
<reference evidence="1 2" key="1">
    <citation type="journal article" date="2016" name="Genome Biol. Evol.">
        <title>Gene Family Evolution Reflects Adaptation to Soil Environmental Stressors in the Genome of the Collembolan Orchesella cincta.</title>
        <authorList>
            <person name="Faddeeva-Vakhrusheva A."/>
            <person name="Derks M.F."/>
            <person name="Anvar S.Y."/>
            <person name="Agamennone V."/>
            <person name="Suring W."/>
            <person name="Smit S."/>
            <person name="van Straalen N.M."/>
            <person name="Roelofs D."/>
        </authorList>
    </citation>
    <scope>NUCLEOTIDE SEQUENCE [LARGE SCALE GENOMIC DNA]</scope>
    <source>
        <tissue evidence="1">Mixed pool</tissue>
    </source>
</reference>
<protein>
    <submittedName>
        <fullName evidence="1">28S ribosomal protein S28, mitochondrial</fullName>
    </submittedName>
</protein>
<dbReference type="OMA" id="RRVMDEN"/>
<name>A0A1D2N715_ORCCI</name>
<dbReference type="Pfam" id="PF10246">
    <property type="entry name" value="MRP-S35"/>
    <property type="match status" value="1"/>
</dbReference>
<dbReference type="InterPro" id="IPR012340">
    <property type="entry name" value="NA-bd_OB-fold"/>
</dbReference>
<keyword evidence="1" id="KW-0689">Ribosomal protein</keyword>
<proteinExistence type="predicted"/>
<gene>
    <name evidence="1" type="ORF">Ocin01_05638</name>
</gene>
<dbReference type="AlphaFoldDB" id="A0A1D2N715"/>
<sequence>MISSRVSGVGMPIMLRLSKEMVGLQRSLCSSVMFSRYAALSTEAESSSSPPVSTSPNEPSKGGFAKAMAKIEGHESFPKTLRYSPLIQMGDPQGKIVEGSIVHVVDDDLYIDFGAKFNCVCPRPQKNGSAYTLGKKVRLMVHDLELSTRFLGAKTDLTILEADCSLLGLARSEKDKLLS</sequence>
<dbReference type="OrthoDB" id="6020229at2759"/>
<dbReference type="GO" id="GO:0005763">
    <property type="term" value="C:mitochondrial small ribosomal subunit"/>
    <property type="evidence" value="ECO:0007669"/>
    <property type="project" value="TreeGrafter"/>
</dbReference>
<organism evidence="1 2">
    <name type="scientific">Orchesella cincta</name>
    <name type="common">Springtail</name>
    <name type="synonym">Podura cincta</name>
    <dbReference type="NCBI Taxonomy" id="48709"/>
    <lineage>
        <taxon>Eukaryota</taxon>
        <taxon>Metazoa</taxon>
        <taxon>Ecdysozoa</taxon>
        <taxon>Arthropoda</taxon>
        <taxon>Hexapoda</taxon>
        <taxon>Collembola</taxon>
        <taxon>Entomobryomorpha</taxon>
        <taxon>Entomobryoidea</taxon>
        <taxon>Orchesellidae</taxon>
        <taxon>Orchesellinae</taxon>
        <taxon>Orchesella</taxon>
    </lineage>
</organism>
<dbReference type="InterPro" id="IPR019375">
    <property type="entry name" value="Ribosomal_bS1m"/>
</dbReference>
<evidence type="ECO:0000313" key="1">
    <source>
        <dbReference type="EMBL" id="ODN01059.1"/>
    </source>
</evidence>
<keyword evidence="1" id="KW-0687">Ribonucleoprotein</keyword>
<dbReference type="Proteomes" id="UP000094527">
    <property type="component" value="Unassembled WGS sequence"/>
</dbReference>
<dbReference type="EMBL" id="LJIJ01000174">
    <property type="protein sequence ID" value="ODN01059.1"/>
    <property type="molecule type" value="Genomic_DNA"/>
</dbReference>
<comment type="caution">
    <text evidence="1">The sequence shown here is derived from an EMBL/GenBank/DDBJ whole genome shotgun (WGS) entry which is preliminary data.</text>
</comment>
<dbReference type="PANTHER" id="PTHR13447:SF2">
    <property type="entry name" value="SMALL RIBOSOMAL SUBUNIT PROTEIN BS1M"/>
    <property type="match status" value="1"/>
</dbReference>
<keyword evidence="2" id="KW-1185">Reference proteome</keyword>
<evidence type="ECO:0000313" key="2">
    <source>
        <dbReference type="Proteomes" id="UP000094527"/>
    </source>
</evidence>
<dbReference type="STRING" id="48709.A0A1D2N715"/>